<name>A0ABX0P5P4_9BURK</name>
<dbReference type="InterPro" id="IPR025669">
    <property type="entry name" value="AAA_dom"/>
</dbReference>
<dbReference type="InterPro" id="IPR027417">
    <property type="entry name" value="P-loop_NTPase"/>
</dbReference>
<keyword evidence="3" id="KW-1185">Reference proteome</keyword>
<evidence type="ECO:0000259" key="1">
    <source>
        <dbReference type="Pfam" id="PF13614"/>
    </source>
</evidence>
<dbReference type="Gene3D" id="3.40.50.300">
    <property type="entry name" value="P-loop containing nucleotide triphosphate hydrolases"/>
    <property type="match status" value="1"/>
</dbReference>
<dbReference type="Pfam" id="PF13614">
    <property type="entry name" value="AAA_31"/>
    <property type="match status" value="1"/>
</dbReference>
<comment type="caution">
    <text evidence="2">The sequence shown here is derived from an EMBL/GenBank/DDBJ whole genome shotgun (WGS) entry which is preliminary data.</text>
</comment>
<dbReference type="PANTHER" id="PTHR13696:SF99">
    <property type="entry name" value="COBYRINIC ACID AC-DIAMIDE SYNTHASE"/>
    <property type="match status" value="1"/>
</dbReference>
<dbReference type="EMBL" id="JAAQOM010000001">
    <property type="protein sequence ID" value="NIA52550.1"/>
    <property type="molecule type" value="Genomic_DNA"/>
</dbReference>
<dbReference type="Proteomes" id="UP000716322">
    <property type="component" value="Unassembled WGS sequence"/>
</dbReference>
<protein>
    <submittedName>
        <fullName evidence="2">ParA family protein</fullName>
    </submittedName>
</protein>
<evidence type="ECO:0000313" key="3">
    <source>
        <dbReference type="Proteomes" id="UP000716322"/>
    </source>
</evidence>
<feature type="domain" description="AAA" evidence="1">
    <location>
        <begin position="8"/>
        <end position="171"/>
    </location>
</feature>
<dbReference type="RefSeq" id="WP_166856157.1">
    <property type="nucleotide sequence ID" value="NZ_JAAQOM010000001.1"/>
</dbReference>
<dbReference type="InterPro" id="IPR050678">
    <property type="entry name" value="DNA_Partitioning_ATPase"/>
</dbReference>
<proteinExistence type="predicted"/>
<reference evidence="2 3" key="1">
    <citation type="submission" date="2020-03" db="EMBL/GenBank/DDBJ databases">
        <title>Genome sequence of strain Massilia sp. TW-1.</title>
        <authorList>
            <person name="Chaudhary D.K."/>
        </authorList>
    </citation>
    <scope>NUCLEOTIDE SEQUENCE [LARGE SCALE GENOMIC DNA]</scope>
    <source>
        <strain evidence="2 3">TW-1</strain>
    </source>
</reference>
<evidence type="ECO:0000313" key="2">
    <source>
        <dbReference type="EMBL" id="NIA52550.1"/>
    </source>
</evidence>
<dbReference type="PANTHER" id="PTHR13696">
    <property type="entry name" value="P-LOOP CONTAINING NUCLEOSIDE TRIPHOSPHATE HYDROLASE"/>
    <property type="match status" value="1"/>
</dbReference>
<dbReference type="SUPFAM" id="SSF52540">
    <property type="entry name" value="P-loop containing nucleoside triphosphate hydrolases"/>
    <property type="match status" value="1"/>
</dbReference>
<sequence>MIKFMPVSQKGGTGKTTTSYNFAHHATERKRRSALVDGDEQGNASQAMAPHAITEFNAADLFLDEPLPLPDEFPSLVLIPADRIRLREIEQSDVDDSELVDNLRARLAELAPHFEYMTFDTPGANSRIANAFLVASDFTIIPCKIDPFSVAVSAEVIKRIKFIQQHFNPNLVNFGILANEFDMRQPAQVRDFKELLASHHQYMFPKPILDRQAYREAAGAQVPVWRLRESVAGENHSRIKSAARDAGKEIRAVFDILMERMEGTGVAT</sequence>
<organism evidence="2 3">
    <name type="scientific">Telluria antibiotica</name>
    <dbReference type="NCBI Taxonomy" id="2717319"/>
    <lineage>
        <taxon>Bacteria</taxon>
        <taxon>Pseudomonadati</taxon>
        <taxon>Pseudomonadota</taxon>
        <taxon>Betaproteobacteria</taxon>
        <taxon>Burkholderiales</taxon>
        <taxon>Oxalobacteraceae</taxon>
        <taxon>Telluria group</taxon>
        <taxon>Telluria</taxon>
    </lineage>
</organism>
<gene>
    <name evidence="2" type="ORF">HAV22_02625</name>
</gene>
<accession>A0ABX0P5P4</accession>
<dbReference type="CDD" id="cd02042">
    <property type="entry name" value="ParAB_family"/>
    <property type="match status" value="1"/>
</dbReference>